<organism evidence="1 2">
    <name type="scientific">Anaeramoeba ignava</name>
    <name type="common">Anaerobic marine amoeba</name>
    <dbReference type="NCBI Taxonomy" id="1746090"/>
    <lineage>
        <taxon>Eukaryota</taxon>
        <taxon>Metamonada</taxon>
        <taxon>Anaeramoebidae</taxon>
        <taxon>Anaeramoeba</taxon>
    </lineage>
</organism>
<protein>
    <submittedName>
        <fullName evidence="1">Uncharacterized protein</fullName>
    </submittedName>
</protein>
<evidence type="ECO:0000313" key="2">
    <source>
        <dbReference type="Proteomes" id="UP001149090"/>
    </source>
</evidence>
<keyword evidence="2" id="KW-1185">Reference proteome</keyword>
<gene>
    <name evidence="1" type="ORF">M0811_12885</name>
</gene>
<comment type="caution">
    <text evidence="1">The sequence shown here is derived from an EMBL/GenBank/DDBJ whole genome shotgun (WGS) entry which is preliminary data.</text>
</comment>
<reference evidence="1" key="1">
    <citation type="submission" date="2022-10" db="EMBL/GenBank/DDBJ databases">
        <title>Novel sulphate-reducing endosymbionts in the free-living metamonad Anaeramoeba.</title>
        <authorList>
            <person name="Jerlstrom-Hultqvist J."/>
            <person name="Cepicka I."/>
            <person name="Gallot-Lavallee L."/>
            <person name="Salas-Leiva D."/>
            <person name="Curtis B.A."/>
            <person name="Zahonova K."/>
            <person name="Pipaliya S."/>
            <person name="Dacks J."/>
            <person name="Roger A.J."/>
        </authorList>
    </citation>
    <scope>NUCLEOTIDE SEQUENCE</scope>
    <source>
        <strain evidence="1">BMAN</strain>
    </source>
</reference>
<dbReference type="AlphaFoldDB" id="A0A9Q0L7J9"/>
<sequence length="192" mass="22707">MNSLIRELISYSKKDKNIWKIFKEILDNSLNYLFQNGYNQLTFSCLEILIDEKRKIENEDLLIFSKSNNNNNSNSKNAIILEDFITEPLAFDKISRLVDFRSFSIQNPNQMIIENPKIFENELGINWIVYLCKIIYERKGQKELSQFISQNIQKLQKKIPDIKMDKLASCEFNYKIDIPNIKGISLVEHFQK</sequence>
<proteinExistence type="predicted"/>
<evidence type="ECO:0000313" key="1">
    <source>
        <dbReference type="EMBL" id="KAJ5067533.1"/>
    </source>
</evidence>
<name>A0A9Q0L7J9_ANAIG</name>
<dbReference type="OrthoDB" id="2423195at2759"/>
<dbReference type="Proteomes" id="UP001149090">
    <property type="component" value="Unassembled WGS sequence"/>
</dbReference>
<accession>A0A9Q0L7J9</accession>
<dbReference type="EMBL" id="JAPDFW010000126">
    <property type="protein sequence ID" value="KAJ5067533.1"/>
    <property type="molecule type" value="Genomic_DNA"/>
</dbReference>